<dbReference type="eggNOG" id="KOG0871">
    <property type="taxonomic scope" value="Eukaryota"/>
</dbReference>
<dbReference type="GO" id="GO:0016251">
    <property type="term" value="F:RNA polymerase II general transcription initiation factor activity"/>
    <property type="evidence" value="ECO:0007669"/>
    <property type="project" value="TreeGrafter"/>
</dbReference>
<dbReference type="GO" id="GO:0017054">
    <property type="term" value="C:negative cofactor 2 complex"/>
    <property type="evidence" value="ECO:0007669"/>
    <property type="project" value="InterPro"/>
</dbReference>
<reference evidence="10" key="2">
    <citation type="submission" date="2016-11" db="UniProtKB">
        <authorList>
            <consortium name="WormBaseParasite"/>
        </authorList>
    </citation>
    <scope>IDENTIFICATION</scope>
</reference>
<dbReference type="InterPro" id="IPR009072">
    <property type="entry name" value="Histone-fold"/>
</dbReference>
<evidence type="ECO:0000256" key="2">
    <source>
        <dbReference type="ARBA" id="ARBA00009245"/>
    </source>
</evidence>
<dbReference type="OrthoDB" id="601405at2759"/>
<sequence length="239" mass="27238">MELSDITWQGDISKNNYTISCWHSESSGCELTVKNDWAIYRFCGRRVKVLAVGAVGTNKDLKSLNHSQAMGDEDSEVGLPQKGLNMIIKDVIPEMRVANESRELLNACCVEFVRHVSREAQRISADDQRKTIYHEHVQKALVNLAFPYDYVEAADSVLSECKIAAENKLKRKNSRLDKCGIPEDQLYLMQQKLIEKARQEQLEAEAAELNRLQQENRGIQRSLSELLSKDEDDEDYDTA</sequence>
<dbReference type="STRING" id="7209.A0A1I7W1S4"/>
<feature type="domain" description="Transcription factor CBF/NF-Y/archaeal histone" evidence="8">
    <location>
        <begin position="79"/>
        <end position="141"/>
    </location>
</feature>
<dbReference type="FunCoup" id="A0A1I7W1S4">
    <property type="interactions" value="2274"/>
</dbReference>
<comment type="similarity">
    <text evidence="2">Belongs to the NC2 beta/DR1 family.</text>
</comment>
<evidence type="ECO:0000256" key="4">
    <source>
        <dbReference type="ARBA" id="ARBA00023242"/>
    </source>
</evidence>
<evidence type="ECO:0000256" key="3">
    <source>
        <dbReference type="ARBA" id="ARBA00018742"/>
    </source>
</evidence>
<dbReference type="GO" id="GO:0046982">
    <property type="term" value="F:protein heterodimerization activity"/>
    <property type="evidence" value="ECO:0007669"/>
    <property type="project" value="InterPro"/>
</dbReference>
<evidence type="ECO:0000256" key="5">
    <source>
        <dbReference type="ARBA" id="ARBA00030451"/>
    </source>
</evidence>
<reference evidence="9" key="1">
    <citation type="submission" date="2012-04" db="EMBL/GenBank/DDBJ databases">
        <title>The Genome Sequence of Loa loa.</title>
        <authorList>
            <consortium name="The Broad Institute Genome Sequencing Platform"/>
            <consortium name="Broad Institute Genome Sequencing Center for Infectious Disease"/>
            <person name="Nutman T.B."/>
            <person name="Fink D.L."/>
            <person name="Russ C."/>
            <person name="Young S."/>
            <person name="Zeng Q."/>
            <person name="Gargeya S."/>
            <person name="Alvarado L."/>
            <person name="Berlin A."/>
            <person name="Chapman S.B."/>
            <person name="Chen Z."/>
            <person name="Freedman E."/>
            <person name="Gellesch M."/>
            <person name="Goldberg J."/>
            <person name="Griggs A."/>
            <person name="Gujja S."/>
            <person name="Heilman E.R."/>
            <person name="Heiman D."/>
            <person name="Howarth C."/>
            <person name="Mehta T."/>
            <person name="Neiman D."/>
            <person name="Pearson M."/>
            <person name="Roberts A."/>
            <person name="Saif S."/>
            <person name="Shea T."/>
            <person name="Shenoy N."/>
            <person name="Sisk P."/>
            <person name="Stolte C."/>
            <person name="Sykes S."/>
            <person name="White J."/>
            <person name="Yandava C."/>
            <person name="Haas B."/>
            <person name="Henn M.R."/>
            <person name="Nusbaum C."/>
            <person name="Birren B."/>
        </authorList>
    </citation>
    <scope>NUCLEOTIDE SEQUENCE [LARGE SCALE GENOMIC DNA]</scope>
</reference>
<evidence type="ECO:0000313" key="10">
    <source>
        <dbReference type="WBParaSite" id="EN70_8735"/>
    </source>
</evidence>
<dbReference type="PANTHER" id="PTHR46138">
    <property type="entry name" value="PROTEIN DR1"/>
    <property type="match status" value="1"/>
</dbReference>
<dbReference type="GO" id="GO:0051123">
    <property type="term" value="P:RNA polymerase II preinitiation complex assembly"/>
    <property type="evidence" value="ECO:0007669"/>
    <property type="project" value="TreeGrafter"/>
</dbReference>
<evidence type="ECO:0000259" key="8">
    <source>
        <dbReference type="Pfam" id="PF00808"/>
    </source>
</evidence>
<keyword evidence="7" id="KW-0175">Coiled coil</keyword>
<dbReference type="GO" id="GO:0017025">
    <property type="term" value="F:TBP-class protein binding"/>
    <property type="evidence" value="ECO:0007669"/>
    <property type="project" value="TreeGrafter"/>
</dbReference>
<evidence type="ECO:0000256" key="6">
    <source>
        <dbReference type="ARBA" id="ARBA00032651"/>
    </source>
</evidence>
<feature type="coiled-coil region" evidence="7">
    <location>
        <begin position="190"/>
        <end position="229"/>
    </location>
</feature>
<dbReference type="WBParaSite" id="EN70_8735">
    <property type="protein sequence ID" value="EN70_8735"/>
    <property type="gene ID" value="EN70_8735"/>
</dbReference>
<dbReference type="AlphaFoldDB" id="A0A1I7W1S4"/>
<proteinExistence type="inferred from homology"/>
<comment type="subcellular location">
    <subcellularLocation>
        <location evidence="1">Nucleus</location>
    </subcellularLocation>
</comment>
<dbReference type="InParanoid" id="A0A1I7W1S4"/>
<evidence type="ECO:0000313" key="9">
    <source>
        <dbReference type="Proteomes" id="UP000095285"/>
    </source>
</evidence>
<dbReference type="CDD" id="cd22905">
    <property type="entry name" value="HFD_Dr1"/>
    <property type="match status" value="1"/>
</dbReference>
<dbReference type="Gene3D" id="1.10.20.10">
    <property type="entry name" value="Histone, subunit A"/>
    <property type="match status" value="1"/>
</dbReference>
<dbReference type="GO" id="GO:0000122">
    <property type="term" value="P:negative regulation of transcription by RNA polymerase II"/>
    <property type="evidence" value="ECO:0007669"/>
    <property type="project" value="InterPro"/>
</dbReference>
<dbReference type="PANTHER" id="PTHR46138:SF1">
    <property type="entry name" value="PROTEIN DR1"/>
    <property type="match status" value="1"/>
</dbReference>
<dbReference type="SUPFAM" id="SSF47113">
    <property type="entry name" value="Histone-fold"/>
    <property type="match status" value="1"/>
</dbReference>
<dbReference type="Pfam" id="PF00808">
    <property type="entry name" value="CBFD_NFYB_HMF"/>
    <property type="match status" value="1"/>
</dbReference>
<keyword evidence="4" id="KW-0539">Nucleus</keyword>
<dbReference type="InterPro" id="IPR042225">
    <property type="entry name" value="Ncb2"/>
</dbReference>
<name>A0A1I7W1S4_LOALO</name>
<dbReference type="Proteomes" id="UP000095285">
    <property type="component" value="Unassembled WGS sequence"/>
</dbReference>
<dbReference type="InterPro" id="IPR003958">
    <property type="entry name" value="CBFA_NFYB_domain"/>
</dbReference>
<organism evidence="9 10">
    <name type="scientific">Loa loa</name>
    <name type="common">Eye worm</name>
    <name type="synonym">Filaria loa</name>
    <dbReference type="NCBI Taxonomy" id="7209"/>
    <lineage>
        <taxon>Eukaryota</taxon>
        <taxon>Metazoa</taxon>
        <taxon>Ecdysozoa</taxon>
        <taxon>Nematoda</taxon>
        <taxon>Chromadorea</taxon>
        <taxon>Rhabditida</taxon>
        <taxon>Spirurina</taxon>
        <taxon>Spiruromorpha</taxon>
        <taxon>Filarioidea</taxon>
        <taxon>Onchocercidae</taxon>
        <taxon>Loa</taxon>
    </lineage>
</organism>
<keyword evidence="9" id="KW-1185">Reference proteome</keyword>
<gene>
    <name evidence="10" type="primary">LOAG_05017</name>
</gene>
<protein>
    <recommendedName>
        <fullName evidence="3">Protein Dr1</fullName>
    </recommendedName>
    <alternativeName>
        <fullName evidence="6">Down-regulator of transcription 1</fullName>
    </alternativeName>
    <alternativeName>
        <fullName evidence="5">Negative cofactor 2-beta</fullName>
    </alternativeName>
</protein>
<evidence type="ECO:0000256" key="7">
    <source>
        <dbReference type="SAM" id="Coils"/>
    </source>
</evidence>
<accession>A0A1I7W1S4</accession>
<evidence type="ECO:0000256" key="1">
    <source>
        <dbReference type="ARBA" id="ARBA00004123"/>
    </source>
</evidence>